<keyword evidence="2" id="KW-1185">Reference proteome</keyword>
<evidence type="ECO:0000313" key="2">
    <source>
        <dbReference type="Proteomes" id="UP000774130"/>
    </source>
</evidence>
<protein>
    <submittedName>
        <fullName evidence="1">DUF1827 family protein</fullName>
    </submittedName>
</protein>
<accession>A0ABS6TD48</accession>
<evidence type="ECO:0000313" key="1">
    <source>
        <dbReference type="EMBL" id="MBV7390807.1"/>
    </source>
</evidence>
<name>A0ABS6TD48_9ENTE</name>
<proteinExistence type="predicted"/>
<comment type="caution">
    <text evidence="1">The sequence shown here is derived from an EMBL/GenBank/DDBJ whole genome shotgun (WGS) entry which is preliminary data.</text>
</comment>
<dbReference type="Proteomes" id="UP000774130">
    <property type="component" value="Unassembled WGS sequence"/>
</dbReference>
<reference evidence="1 2" key="1">
    <citation type="submission" date="2021-06" db="EMBL/GenBank/DDBJ databases">
        <title>Enterococcus alishanensis sp. nov., a novel lactic acid bacterium isolated from fresh coffee beans.</title>
        <authorList>
            <person name="Chen Y.-S."/>
        </authorList>
    </citation>
    <scope>NUCLEOTIDE SEQUENCE [LARGE SCALE GENOMIC DNA]</scope>
    <source>
        <strain evidence="1 2">ALS3</strain>
    </source>
</reference>
<gene>
    <name evidence="1" type="ORF">KUA55_08955</name>
</gene>
<sequence length="119" mass="13858">MANLRLFETPIQATAKLNRVFPVLDQILKEYCKSVSFWKVYTVNHTTVILVENNVERVVVLANQKTPISKEEIAFIQGKLMDETKDTSIIYIPEDIKAQYEEAYKTNYKSIIILKQYII</sequence>
<dbReference type="InterPro" id="IPR014959">
    <property type="entry name" value="DUF1827"/>
</dbReference>
<dbReference type="Pfam" id="PF08860">
    <property type="entry name" value="DUF1827"/>
    <property type="match status" value="1"/>
</dbReference>
<dbReference type="RefSeq" id="WP_218325859.1">
    <property type="nucleotide sequence ID" value="NZ_JAHUZB010000003.1"/>
</dbReference>
<organism evidence="1 2">
    <name type="scientific">Enterococcus alishanensis</name>
    <dbReference type="NCBI Taxonomy" id="1303817"/>
    <lineage>
        <taxon>Bacteria</taxon>
        <taxon>Bacillati</taxon>
        <taxon>Bacillota</taxon>
        <taxon>Bacilli</taxon>
        <taxon>Lactobacillales</taxon>
        <taxon>Enterococcaceae</taxon>
        <taxon>Enterococcus</taxon>
    </lineage>
</organism>
<dbReference type="EMBL" id="JAHUZB010000003">
    <property type="protein sequence ID" value="MBV7390807.1"/>
    <property type="molecule type" value="Genomic_DNA"/>
</dbReference>